<comment type="caution">
    <text evidence="2">The sequence shown here is derived from an EMBL/GenBank/DDBJ whole genome shotgun (WGS) entry which is preliminary data.</text>
</comment>
<evidence type="ECO:0000313" key="3">
    <source>
        <dbReference type="Proteomes" id="UP000265882"/>
    </source>
</evidence>
<evidence type="ECO:0000313" key="2">
    <source>
        <dbReference type="EMBL" id="RJP23735.1"/>
    </source>
</evidence>
<dbReference type="Gene3D" id="1.10.1130.10">
    <property type="entry name" value="Flavocytochrome C3, Chain A"/>
    <property type="match status" value="1"/>
</dbReference>
<dbReference type="AlphaFoldDB" id="A0A3A4NYU1"/>
<reference evidence="2 3" key="1">
    <citation type="journal article" date="2017" name="ISME J.">
        <title>Energy and carbon metabolisms in a deep terrestrial subsurface fluid microbial community.</title>
        <authorList>
            <person name="Momper L."/>
            <person name="Jungbluth S.P."/>
            <person name="Lee M.D."/>
            <person name="Amend J.P."/>
        </authorList>
    </citation>
    <scope>NUCLEOTIDE SEQUENCE [LARGE SCALE GENOMIC DNA]</scope>
    <source>
        <strain evidence="2">SURF_5</strain>
    </source>
</reference>
<proteinExistence type="predicted"/>
<organism evidence="2 3">
    <name type="scientific">Abyssobacteria bacterium (strain SURF_5)</name>
    <dbReference type="NCBI Taxonomy" id="2093360"/>
    <lineage>
        <taxon>Bacteria</taxon>
        <taxon>Pseudomonadati</taxon>
        <taxon>Candidatus Hydrogenedentota</taxon>
        <taxon>Candidatus Abyssobacteria</taxon>
    </lineage>
</organism>
<dbReference type="SUPFAM" id="SSF48695">
    <property type="entry name" value="Multiheme cytochromes"/>
    <property type="match status" value="1"/>
</dbReference>
<keyword evidence="1" id="KW-0732">Signal</keyword>
<sequence>MSSTNILKGLGFLFLICSVGFIAGCNADGSSGRVEFTEHVLQEEEEFEQSGHGDEEAEAFNHWDEDVPPEVPVDCAKCHNTAGFLDFLGITDPNERLVDNPVAIDPNADNALDCDICHNEKTDTWDTVIFPSGAVVDGTLGREALCMECHQGRTSVFDVLTAVGTTPDDTVDPALQFINIHYFAAAATRYGTEVQGGFEYAGQTYAGYFAHVPQADICYECHLPHSLRVNVELCSQCHPEVQTEEDVVNIRLPRPSADFNGNGDTTEGISFEIAGLRDILYEAMQIYGATTPGTNPIIYAGDTYPYFFIDTNGNGLVDAGEATFANRYNTWTPSLLKAAYNMQYTITDPGCSPHNADYVMQLLYDSIVDLGTVDTSGLVRP</sequence>
<name>A0A3A4NYU1_ABYX5</name>
<accession>A0A3A4NYU1</accession>
<evidence type="ECO:0000256" key="1">
    <source>
        <dbReference type="SAM" id="SignalP"/>
    </source>
</evidence>
<dbReference type="InterPro" id="IPR036280">
    <property type="entry name" value="Multihaem_cyt_sf"/>
</dbReference>
<dbReference type="EMBL" id="QZKU01000043">
    <property type="protein sequence ID" value="RJP23735.1"/>
    <property type="molecule type" value="Genomic_DNA"/>
</dbReference>
<gene>
    <name evidence="2" type="ORF">C4520_05650</name>
</gene>
<feature type="chain" id="PRO_5017356827" evidence="1">
    <location>
        <begin position="24"/>
        <end position="381"/>
    </location>
</feature>
<dbReference type="Proteomes" id="UP000265882">
    <property type="component" value="Unassembled WGS sequence"/>
</dbReference>
<protein>
    <submittedName>
        <fullName evidence="2">Polyheme membrane-associated cytochrome C</fullName>
    </submittedName>
</protein>
<feature type="signal peptide" evidence="1">
    <location>
        <begin position="1"/>
        <end position="23"/>
    </location>
</feature>